<gene>
    <name evidence="3" type="ORF">C6P11_07465</name>
</gene>
<keyword evidence="1" id="KW-0732">Signal</keyword>
<keyword evidence="2" id="KW-1133">Transmembrane helix</keyword>
<reference evidence="3 4" key="1">
    <citation type="submission" date="2018-03" db="EMBL/GenBank/DDBJ databases">
        <title>Genome sequencing of Weissella confusa isolates.</title>
        <authorList>
            <person name="Kajala I."/>
            <person name="Baruah R."/>
            <person name="Bergsveinson J."/>
            <person name="Juvonen R."/>
            <person name="Ziola B."/>
        </authorList>
    </citation>
    <scope>NUCLEOTIDE SEQUENCE [LARGE SCALE GENOMIC DNA]</scope>
    <source>
        <strain evidence="3 4">VTT E-062653</strain>
    </source>
</reference>
<dbReference type="Pfam" id="PF19258">
    <property type="entry name" value="KxYKxGKxW_sig"/>
    <property type="match status" value="1"/>
</dbReference>
<evidence type="ECO:0008006" key="5">
    <source>
        <dbReference type="Google" id="ProtNLM"/>
    </source>
</evidence>
<proteinExistence type="predicted"/>
<protein>
    <recommendedName>
        <fullName evidence="5">KxYKxGKxW signal domain protein</fullName>
    </recommendedName>
</protein>
<dbReference type="InterPro" id="IPR022263">
    <property type="entry name" value="KxYKxGKxW"/>
</dbReference>
<keyword evidence="2" id="KW-0812">Transmembrane</keyword>
<feature type="transmembrane region" description="Helical" evidence="2">
    <location>
        <begin position="20"/>
        <end position="37"/>
    </location>
</feature>
<organism evidence="3 4">
    <name type="scientific">Weissella confusa</name>
    <name type="common">Lactobacillus confusus</name>
    <dbReference type="NCBI Taxonomy" id="1583"/>
    <lineage>
        <taxon>Bacteria</taxon>
        <taxon>Bacillati</taxon>
        <taxon>Bacillota</taxon>
        <taxon>Bacilli</taxon>
        <taxon>Lactobacillales</taxon>
        <taxon>Lactobacillaceae</taxon>
        <taxon>Weissella</taxon>
    </lineage>
</organism>
<keyword evidence="2" id="KW-0472">Membrane</keyword>
<comment type="caution">
    <text evidence="3">The sequence shown here is derived from an EMBL/GenBank/DDBJ whole genome shotgun (WGS) entry which is preliminary data.</text>
</comment>
<evidence type="ECO:0000256" key="2">
    <source>
        <dbReference type="SAM" id="Phobius"/>
    </source>
</evidence>
<dbReference type="NCBIfam" id="TIGR03715">
    <property type="entry name" value="KxYKxGKxW"/>
    <property type="match status" value="1"/>
</dbReference>
<dbReference type="SUPFAM" id="SSF69360">
    <property type="entry name" value="Cell wall binding repeat"/>
    <property type="match status" value="1"/>
</dbReference>
<dbReference type="RefSeq" id="WP_135519968.1">
    <property type="nucleotide sequence ID" value="NZ_PVSN01000051.1"/>
</dbReference>
<sequence>MKGRNEKYGGKKKLYKAGKVWLMAGLVTLAGVVLLPADVSLLDVDADDKDVVTKREKADSQQNVFKSGALTFMTSVAAAEVEAPNTPVLTPWLGNDLAKANDLANNDTPENKAARANKSIFVSNADGSHPAVYLFDENGDKIKGTYQFGDKTIYTDPDTGAMTLDDAYKYGFDTGLRAQPVSIPKIDGMVD</sequence>
<dbReference type="Proteomes" id="UP000297646">
    <property type="component" value="Unassembled WGS sequence"/>
</dbReference>
<dbReference type="EMBL" id="PVSN01000051">
    <property type="protein sequence ID" value="TGE71837.1"/>
    <property type="molecule type" value="Genomic_DNA"/>
</dbReference>
<dbReference type="AlphaFoldDB" id="A0A4Z0RXG8"/>
<evidence type="ECO:0000256" key="1">
    <source>
        <dbReference type="ARBA" id="ARBA00022729"/>
    </source>
</evidence>
<accession>A0A4Z0RXG8</accession>
<evidence type="ECO:0000313" key="4">
    <source>
        <dbReference type="Proteomes" id="UP000297646"/>
    </source>
</evidence>
<name>A0A4Z0RXG8_WEICO</name>
<evidence type="ECO:0000313" key="3">
    <source>
        <dbReference type="EMBL" id="TGE71837.1"/>
    </source>
</evidence>